<comment type="caution">
    <text evidence="1">The sequence shown here is derived from an EMBL/GenBank/DDBJ whole genome shotgun (WGS) entry which is preliminary data.</text>
</comment>
<organism evidence="1 2">
    <name type="scientific">Liparis tanakae</name>
    <name type="common">Tanaka's snailfish</name>
    <dbReference type="NCBI Taxonomy" id="230148"/>
    <lineage>
        <taxon>Eukaryota</taxon>
        <taxon>Metazoa</taxon>
        <taxon>Chordata</taxon>
        <taxon>Craniata</taxon>
        <taxon>Vertebrata</taxon>
        <taxon>Euteleostomi</taxon>
        <taxon>Actinopterygii</taxon>
        <taxon>Neopterygii</taxon>
        <taxon>Teleostei</taxon>
        <taxon>Neoteleostei</taxon>
        <taxon>Acanthomorphata</taxon>
        <taxon>Eupercaria</taxon>
        <taxon>Perciformes</taxon>
        <taxon>Cottioidei</taxon>
        <taxon>Cottales</taxon>
        <taxon>Liparidae</taxon>
        <taxon>Liparis</taxon>
    </lineage>
</organism>
<accession>A0A4Z2I1D4</accession>
<name>A0A4Z2I1D4_9TELE</name>
<evidence type="ECO:0000313" key="2">
    <source>
        <dbReference type="Proteomes" id="UP000314294"/>
    </source>
</evidence>
<reference evidence="1 2" key="1">
    <citation type="submission" date="2019-03" db="EMBL/GenBank/DDBJ databases">
        <title>First draft genome of Liparis tanakae, snailfish: a comprehensive survey of snailfish specific genes.</title>
        <authorList>
            <person name="Kim W."/>
            <person name="Song I."/>
            <person name="Jeong J.-H."/>
            <person name="Kim D."/>
            <person name="Kim S."/>
            <person name="Ryu S."/>
            <person name="Song J.Y."/>
            <person name="Lee S.K."/>
        </authorList>
    </citation>
    <scope>NUCLEOTIDE SEQUENCE [LARGE SCALE GENOMIC DNA]</scope>
    <source>
        <tissue evidence="1">Muscle</tissue>
    </source>
</reference>
<keyword evidence="2" id="KW-1185">Reference proteome</keyword>
<dbReference type="EMBL" id="SRLO01000154">
    <property type="protein sequence ID" value="TNN71094.1"/>
    <property type="molecule type" value="Genomic_DNA"/>
</dbReference>
<protein>
    <submittedName>
        <fullName evidence="1">Uncharacterized protein</fullName>
    </submittedName>
</protein>
<evidence type="ECO:0000313" key="1">
    <source>
        <dbReference type="EMBL" id="TNN71094.1"/>
    </source>
</evidence>
<dbReference type="AlphaFoldDB" id="A0A4Z2I1D4"/>
<proteinExistence type="predicted"/>
<sequence length="159" mass="17497">MDELHFDLFRVISQLSFSWAAAFAPAAQLTTRCGGNMAESGDVESQQNYNQDCQYNVGVRSLCRHSETDQAPHAGGQLLRLAALTCTSSCSPLLLPSALCHCLSPLALRLSCAAERRKEKGEGERRKEKGERLHEVLFKPQSDDLPFTRSAPTITPKCC</sequence>
<dbReference type="Proteomes" id="UP000314294">
    <property type="component" value="Unassembled WGS sequence"/>
</dbReference>
<gene>
    <name evidence="1" type="ORF">EYF80_018614</name>
</gene>